<protein>
    <submittedName>
        <fullName evidence="2">Uncharacterized protein</fullName>
    </submittedName>
</protein>
<organism evidence="2 3">
    <name type="scientific">Brassica carinata</name>
    <name type="common">Ethiopian mustard</name>
    <name type="synonym">Abyssinian cabbage</name>
    <dbReference type="NCBI Taxonomy" id="52824"/>
    <lineage>
        <taxon>Eukaryota</taxon>
        <taxon>Viridiplantae</taxon>
        <taxon>Streptophyta</taxon>
        <taxon>Embryophyta</taxon>
        <taxon>Tracheophyta</taxon>
        <taxon>Spermatophyta</taxon>
        <taxon>Magnoliopsida</taxon>
        <taxon>eudicotyledons</taxon>
        <taxon>Gunneridae</taxon>
        <taxon>Pentapetalae</taxon>
        <taxon>rosids</taxon>
        <taxon>malvids</taxon>
        <taxon>Brassicales</taxon>
        <taxon>Brassicaceae</taxon>
        <taxon>Brassiceae</taxon>
        <taxon>Brassica</taxon>
    </lineage>
</organism>
<sequence>MIIVYFSLPLFIFMVFVAIACCVGCFYMGRHQGITNVGGPAMPTAYPTAAQANHGYNTGAQPYRPNNAV</sequence>
<accession>A0A8X7Q0X3</accession>
<gene>
    <name evidence="2" type="ORF">Bca52824_068101</name>
</gene>
<name>A0A8X7Q0X3_BRACI</name>
<keyword evidence="1" id="KW-0472">Membrane</keyword>
<comment type="caution">
    <text evidence="2">The sequence shown here is derived from an EMBL/GenBank/DDBJ whole genome shotgun (WGS) entry which is preliminary data.</text>
</comment>
<evidence type="ECO:0000313" key="3">
    <source>
        <dbReference type="Proteomes" id="UP000886595"/>
    </source>
</evidence>
<dbReference type="AlphaFoldDB" id="A0A8X7Q0X3"/>
<proteinExistence type="predicted"/>
<evidence type="ECO:0000313" key="2">
    <source>
        <dbReference type="EMBL" id="KAG2261022.1"/>
    </source>
</evidence>
<evidence type="ECO:0000256" key="1">
    <source>
        <dbReference type="SAM" id="Phobius"/>
    </source>
</evidence>
<feature type="transmembrane region" description="Helical" evidence="1">
    <location>
        <begin position="6"/>
        <end position="27"/>
    </location>
</feature>
<keyword evidence="3" id="KW-1185">Reference proteome</keyword>
<dbReference type="EMBL" id="JAAMPC010000014">
    <property type="protein sequence ID" value="KAG2261022.1"/>
    <property type="molecule type" value="Genomic_DNA"/>
</dbReference>
<dbReference type="OrthoDB" id="1058651at2759"/>
<keyword evidence="1" id="KW-1133">Transmembrane helix</keyword>
<keyword evidence="1" id="KW-0812">Transmembrane</keyword>
<dbReference type="Proteomes" id="UP000886595">
    <property type="component" value="Unassembled WGS sequence"/>
</dbReference>
<reference evidence="2 3" key="1">
    <citation type="submission" date="2020-02" db="EMBL/GenBank/DDBJ databases">
        <authorList>
            <person name="Ma Q."/>
            <person name="Huang Y."/>
            <person name="Song X."/>
            <person name="Pei D."/>
        </authorList>
    </citation>
    <scope>NUCLEOTIDE SEQUENCE [LARGE SCALE GENOMIC DNA]</scope>
    <source>
        <strain evidence="2">Sxm20200214</strain>
        <tissue evidence="2">Leaf</tissue>
    </source>
</reference>